<keyword evidence="3" id="KW-1185">Reference proteome</keyword>
<evidence type="ECO:0000313" key="2">
    <source>
        <dbReference type="EMBL" id="QDS77466.1"/>
    </source>
</evidence>
<dbReference type="EMBL" id="CP042201">
    <property type="protein sequence ID" value="QDS77466.1"/>
    <property type="molecule type" value="Genomic_DNA"/>
</dbReference>
<evidence type="ECO:0000256" key="1">
    <source>
        <dbReference type="SAM" id="MobiDB-lite"/>
    </source>
</evidence>
<organism evidence="2 3">
    <name type="scientific">Venturia effusa</name>
    <dbReference type="NCBI Taxonomy" id="50376"/>
    <lineage>
        <taxon>Eukaryota</taxon>
        <taxon>Fungi</taxon>
        <taxon>Dikarya</taxon>
        <taxon>Ascomycota</taxon>
        <taxon>Pezizomycotina</taxon>
        <taxon>Dothideomycetes</taxon>
        <taxon>Pleosporomycetidae</taxon>
        <taxon>Venturiales</taxon>
        <taxon>Venturiaceae</taxon>
        <taxon>Venturia</taxon>
    </lineage>
</organism>
<name>A0A517LPE3_9PEZI</name>
<evidence type="ECO:0000313" key="3">
    <source>
        <dbReference type="Proteomes" id="UP000316270"/>
    </source>
</evidence>
<sequence>MDLTGYKPSEAQTNSALPRKDMSMKTSAIMKSPNPSRTTFLSLPLEIRQAILLEAVAPCVRKALSPKYFIGSLIRRLSDEDRLCYYWQHRRARSSIVSACRTMAAMRAVLTTLKVESDMEWVEEWCLDLLRKYVSRRRFKGRSLLAKDGSEDFVKLSDWVVENEDGDFKIRGYKAVIAWRLVFGAWNSF</sequence>
<accession>A0A517LPE3</accession>
<dbReference type="AlphaFoldDB" id="A0A517LPE3"/>
<protein>
    <submittedName>
        <fullName evidence="2">Uncharacterized protein</fullName>
    </submittedName>
</protein>
<gene>
    <name evidence="2" type="ORF">FKW77_007076</name>
</gene>
<feature type="region of interest" description="Disordered" evidence="1">
    <location>
        <begin position="1"/>
        <end position="25"/>
    </location>
</feature>
<reference evidence="2 3" key="1">
    <citation type="submission" date="2019-07" db="EMBL/GenBank/DDBJ databases">
        <title>Finished genome of Venturia effusa.</title>
        <authorList>
            <person name="Young C.A."/>
            <person name="Cox M.P."/>
            <person name="Ganley A.R.D."/>
            <person name="David W.J."/>
        </authorList>
    </citation>
    <scope>NUCLEOTIDE SEQUENCE [LARGE SCALE GENOMIC DNA]</scope>
    <source>
        <strain evidence="3">albino</strain>
    </source>
</reference>
<proteinExistence type="predicted"/>
<dbReference type="Proteomes" id="UP000316270">
    <property type="component" value="Chromosome 17"/>
</dbReference>